<accession>A0A1U7HIS0</accession>
<feature type="domain" description="OCP N-terminal" evidence="2">
    <location>
        <begin position="17"/>
        <end position="166"/>
    </location>
</feature>
<keyword evidence="1" id="KW-0472">Membrane</keyword>
<dbReference type="GO" id="GO:0031404">
    <property type="term" value="F:chloride ion binding"/>
    <property type="evidence" value="ECO:0007669"/>
    <property type="project" value="InterPro"/>
</dbReference>
<comment type="similarity">
    <text evidence="1">Belongs to the orange carotenoid-binding protein family.</text>
</comment>
<gene>
    <name evidence="3" type="ORF">NIES593_09560</name>
</gene>
<dbReference type="Proteomes" id="UP000186868">
    <property type="component" value="Unassembled WGS sequence"/>
</dbReference>
<dbReference type="GO" id="GO:0030089">
    <property type="term" value="C:phycobilisome"/>
    <property type="evidence" value="ECO:0007669"/>
    <property type="project" value="UniProtKB-UniRule"/>
</dbReference>
<dbReference type="GO" id="GO:0016037">
    <property type="term" value="P:light absorption"/>
    <property type="evidence" value="ECO:0007669"/>
    <property type="project" value="UniProtKB-UniRule"/>
</dbReference>
<keyword evidence="1" id="KW-0042">Antenna complex</keyword>
<dbReference type="AlphaFoldDB" id="A0A1U7HIS0"/>
<dbReference type="Pfam" id="PF09150">
    <property type="entry name" value="Carot_N"/>
    <property type="match status" value="1"/>
</dbReference>
<dbReference type="EMBL" id="MRCB01000009">
    <property type="protein sequence ID" value="OKH23467.1"/>
    <property type="molecule type" value="Genomic_DNA"/>
</dbReference>
<reference evidence="3 4" key="1">
    <citation type="submission" date="2016-11" db="EMBL/GenBank/DDBJ databases">
        <title>Draft Genome Sequences of Nine Cyanobacterial Strains from Diverse Habitats.</title>
        <authorList>
            <person name="Zhu T."/>
            <person name="Hou S."/>
            <person name="Lu X."/>
            <person name="Hess W.R."/>
        </authorList>
    </citation>
    <scope>NUCLEOTIDE SEQUENCE [LARGE SCALE GENOMIC DNA]</scope>
    <source>
        <strain evidence="3 4">NIES-593</strain>
    </source>
</reference>
<dbReference type="PROSITE" id="PS51773">
    <property type="entry name" value="OCP_N"/>
    <property type="match status" value="1"/>
</dbReference>
<dbReference type="Gene3D" id="1.10.2090.10">
    <property type="entry name" value="Orange carotenoid-binding protein, N-terminal domain"/>
    <property type="match status" value="1"/>
</dbReference>
<evidence type="ECO:0000256" key="1">
    <source>
        <dbReference type="PROSITE-ProRule" id="PRU01109"/>
    </source>
</evidence>
<sequence length="166" mass="18391">MVYTPAFSANLPLNTQFVDVPSTTAGYQRLGVDDKLGLLWFAYTQMGRSITPAAPGAARLQFAEGLLNQIKQMSYDEQLQVMRDLVRKVSTPITRSYGVLSINTKLAFWYQLAELMKEGVVVPVPANYQMSREASEVLAAIERLDFSQQITVLRNAVADMGVDPLA</sequence>
<keyword evidence="1" id="KW-0157">Chromophore</keyword>
<protein>
    <submittedName>
        <fullName evidence="3">Orange carotenoid protein</fullName>
    </submittedName>
</protein>
<dbReference type="OrthoDB" id="511607at2"/>
<dbReference type="STRING" id="1921803.NIES593_09560"/>
<dbReference type="SUPFAM" id="SSF81930">
    <property type="entry name" value="Orange carotenoid protein, N-terminal domain"/>
    <property type="match status" value="1"/>
</dbReference>
<evidence type="ECO:0000259" key="2">
    <source>
        <dbReference type="PROSITE" id="PS51773"/>
    </source>
</evidence>
<keyword evidence="4" id="KW-1185">Reference proteome</keyword>
<comment type="caution">
    <text evidence="3">The sequence shown here is derived from an EMBL/GenBank/DDBJ whole genome shotgun (WGS) entry which is preliminary data.</text>
</comment>
<dbReference type="InterPro" id="IPR015233">
    <property type="entry name" value="Orange_carotenoid-bd_N"/>
</dbReference>
<keyword evidence="1" id="KW-0793">Thylakoid</keyword>
<dbReference type="RefSeq" id="WP_073599366.1">
    <property type="nucleotide sequence ID" value="NZ_MRCB01000009.1"/>
</dbReference>
<evidence type="ECO:0000313" key="4">
    <source>
        <dbReference type="Proteomes" id="UP000186868"/>
    </source>
</evidence>
<name>A0A1U7HIS0_9CYAN</name>
<keyword evidence="1" id="KW-0605">Phycobilisome</keyword>
<dbReference type="InterPro" id="IPR036917">
    <property type="entry name" value="Orange_carotenoid-bd_N_sf"/>
</dbReference>
<organism evidence="3 4">
    <name type="scientific">Hydrococcus rivularis NIES-593</name>
    <dbReference type="NCBI Taxonomy" id="1921803"/>
    <lineage>
        <taxon>Bacteria</taxon>
        <taxon>Bacillati</taxon>
        <taxon>Cyanobacteriota</taxon>
        <taxon>Cyanophyceae</taxon>
        <taxon>Pleurocapsales</taxon>
        <taxon>Hydrococcaceae</taxon>
        <taxon>Hydrococcus</taxon>
    </lineage>
</organism>
<proteinExistence type="inferred from homology"/>
<evidence type="ECO:0000313" key="3">
    <source>
        <dbReference type="EMBL" id="OKH23467.1"/>
    </source>
</evidence>